<name>A0ABP8RCV6_9PSEU</name>
<feature type="region of interest" description="Disordered" evidence="1">
    <location>
        <begin position="72"/>
        <end position="94"/>
    </location>
</feature>
<organism evidence="3 4">
    <name type="scientific">Pseudonocardia xishanensis</name>
    <dbReference type="NCBI Taxonomy" id="630995"/>
    <lineage>
        <taxon>Bacteria</taxon>
        <taxon>Bacillati</taxon>
        <taxon>Actinomycetota</taxon>
        <taxon>Actinomycetes</taxon>
        <taxon>Pseudonocardiales</taxon>
        <taxon>Pseudonocardiaceae</taxon>
        <taxon>Pseudonocardia</taxon>
    </lineage>
</organism>
<sequence>MAGFAMAFATGAPRTLLRGSLISTVWGVGLLAEAVIRVPLVHLLPVDVAVGVTEVLFAGTFVLLIAWNGRREARARRGRPRRGSAPSPTGGTAG</sequence>
<feature type="transmembrane region" description="Helical" evidence="2">
    <location>
        <begin position="16"/>
        <end position="36"/>
    </location>
</feature>
<dbReference type="EMBL" id="BAABGT010000003">
    <property type="protein sequence ID" value="GAA4535365.1"/>
    <property type="molecule type" value="Genomic_DNA"/>
</dbReference>
<gene>
    <name evidence="3" type="ORF">GCM10023175_00800</name>
</gene>
<keyword evidence="2" id="KW-0812">Transmembrane</keyword>
<comment type="caution">
    <text evidence="3">The sequence shown here is derived from an EMBL/GenBank/DDBJ whole genome shotgun (WGS) entry which is preliminary data.</text>
</comment>
<feature type="transmembrane region" description="Helical" evidence="2">
    <location>
        <begin position="48"/>
        <end position="67"/>
    </location>
</feature>
<evidence type="ECO:0000256" key="1">
    <source>
        <dbReference type="SAM" id="MobiDB-lite"/>
    </source>
</evidence>
<evidence type="ECO:0000313" key="3">
    <source>
        <dbReference type="EMBL" id="GAA4535365.1"/>
    </source>
</evidence>
<keyword evidence="2" id="KW-0472">Membrane</keyword>
<protein>
    <submittedName>
        <fullName evidence="3">Uncharacterized protein</fullName>
    </submittedName>
</protein>
<evidence type="ECO:0000256" key="2">
    <source>
        <dbReference type="SAM" id="Phobius"/>
    </source>
</evidence>
<proteinExistence type="predicted"/>
<evidence type="ECO:0000313" key="4">
    <source>
        <dbReference type="Proteomes" id="UP001501598"/>
    </source>
</evidence>
<reference evidence="4" key="1">
    <citation type="journal article" date="2019" name="Int. J. Syst. Evol. Microbiol.">
        <title>The Global Catalogue of Microorganisms (GCM) 10K type strain sequencing project: providing services to taxonomists for standard genome sequencing and annotation.</title>
        <authorList>
            <consortium name="The Broad Institute Genomics Platform"/>
            <consortium name="The Broad Institute Genome Sequencing Center for Infectious Disease"/>
            <person name="Wu L."/>
            <person name="Ma J."/>
        </authorList>
    </citation>
    <scope>NUCLEOTIDE SEQUENCE [LARGE SCALE GENOMIC DNA]</scope>
    <source>
        <strain evidence="4">JCM 17906</strain>
    </source>
</reference>
<keyword evidence="4" id="KW-1185">Reference proteome</keyword>
<keyword evidence="2" id="KW-1133">Transmembrane helix</keyword>
<accession>A0ABP8RCV6</accession>
<dbReference type="Proteomes" id="UP001501598">
    <property type="component" value="Unassembled WGS sequence"/>
</dbReference>
<feature type="compositionally biased region" description="Basic residues" evidence="1">
    <location>
        <begin position="73"/>
        <end position="82"/>
    </location>
</feature>